<dbReference type="Gene3D" id="3.40.630.30">
    <property type="match status" value="1"/>
</dbReference>
<dbReference type="GO" id="GO:0016747">
    <property type="term" value="F:acyltransferase activity, transferring groups other than amino-acyl groups"/>
    <property type="evidence" value="ECO:0007669"/>
    <property type="project" value="InterPro"/>
</dbReference>
<dbReference type="SUPFAM" id="SSF55729">
    <property type="entry name" value="Acyl-CoA N-acyltransferases (Nat)"/>
    <property type="match status" value="1"/>
</dbReference>
<dbReference type="CDD" id="cd04301">
    <property type="entry name" value="NAT_SF"/>
    <property type="match status" value="1"/>
</dbReference>
<dbReference type="AlphaFoldDB" id="A0A644XXP8"/>
<reference evidence="2" key="1">
    <citation type="submission" date="2019-08" db="EMBL/GenBank/DDBJ databases">
        <authorList>
            <person name="Kucharzyk K."/>
            <person name="Murdoch R.W."/>
            <person name="Higgins S."/>
            <person name="Loffler F."/>
        </authorList>
    </citation>
    <scope>NUCLEOTIDE SEQUENCE</scope>
</reference>
<dbReference type="Pfam" id="PF13673">
    <property type="entry name" value="Acetyltransf_10"/>
    <property type="match status" value="1"/>
</dbReference>
<protein>
    <recommendedName>
        <fullName evidence="1">N-acetyltransferase domain-containing protein</fullName>
    </recommendedName>
</protein>
<feature type="domain" description="N-acetyltransferase" evidence="1">
    <location>
        <begin position="1"/>
        <end position="148"/>
    </location>
</feature>
<dbReference type="InterPro" id="IPR000182">
    <property type="entry name" value="GNAT_dom"/>
</dbReference>
<dbReference type="EMBL" id="VSSQ01003507">
    <property type="protein sequence ID" value="MPM21036.1"/>
    <property type="molecule type" value="Genomic_DNA"/>
</dbReference>
<evidence type="ECO:0000313" key="2">
    <source>
        <dbReference type="EMBL" id="MPM21036.1"/>
    </source>
</evidence>
<proteinExistence type="predicted"/>
<gene>
    <name evidence="2" type="ORF">SDC9_67475</name>
</gene>
<accession>A0A644XXP8</accession>
<evidence type="ECO:0000259" key="1">
    <source>
        <dbReference type="PROSITE" id="PS51186"/>
    </source>
</evidence>
<name>A0A644XXP8_9ZZZZ</name>
<comment type="caution">
    <text evidence="2">The sequence shown here is derived from an EMBL/GenBank/DDBJ whole genome shotgun (WGS) entry which is preliminary data.</text>
</comment>
<organism evidence="2">
    <name type="scientific">bioreactor metagenome</name>
    <dbReference type="NCBI Taxonomy" id="1076179"/>
    <lineage>
        <taxon>unclassified sequences</taxon>
        <taxon>metagenomes</taxon>
        <taxon>ecological metagenomes</taxon>
    </lineage>
</organism>
<sequence length="148" mass="16196">MVKLLKIHDYDAWIDLAKEVEHLFGPMVDSGEFKEGILACINNNNAFGIESGDGNLAGVMAIDRESNEILWLAVKSQYRGNKYGDILVKKAIEELANRGDAIVQTFAQGVIEGASARVIYERNGFVDLKPSGINPAGIETVIMIKKAE</sequence>
<dbReference type="PROSITE" id="PS51186">
    <property type="entry name" value="GNAT"/>
    <property type="match status" value="1"/>
</dbReference>
<dbReference type="InterPro" id="IPR016181">
    <property type="entry name" value="Acyl_CoA_acyltransferase"/>
</dbReference>